<sequence length="58" mass="6956">SGDRLRHLFCTILFYCRPAAPEVLWRDFRAGICDDLRRRLEMLGYTDLREEDVFDYGL</sequence>
<evidence type="ECO:0000313" key="1">
    <source>
        <dbReference type="EMBL" id="RDX47315.1"/>
    </source>
</evidence>
<dbReference type="STRING" id="139420.A0A371D463"/>
<dbReference type="Proteomes" id="UP000256964">
    <property type="component" value="Unassembled WGS sequence"/>
</dbReference>
<organism evidence="1 2">
    <name type="scientific">Lentinus brumalis</name>
    <dbReference type="NCBI Taxonomy" id="2498619"/>
    <lineage>
        <taxon>Eukaryota</taxon>
        <taxon>Fungi</taxon>
        <taxon>Dikarya</taxon>
        <taxon>Basidiomycota</taxon>
        <taxon>Agaricomycotina</taxon>
        <taxon>Agaricomycetes</taxon>
        <taxon>Polyporales</taxon>
        <taxon>Polyporaceae</taxon>
        <taxon>Lentinus</taxon>
    </lineage>
</organism>
<dbReference type="AlphaFoldDB" id="A0A371D463"/>
<feature type="non-terminal residue" evidence="1">
    <location>
        <position position="58"/>
    </location>
</feature>
<dbReference type="OrthoDB" id="1728974at2759"/>
<name>A0A371D463_9APHY</name>
<reference evidence="1 2" key="1">
    <citation type="journal article" date="2018" name="Biotechnol. Biofuels">
        <title>Integrative visual omics of the white-rot fungus Polyporus brumalis exposes the biotechnological potential of its oxidative enzymes for delignifying raw plant biomass.</title>
        <authorList>
            <person name="Miyauchi S."/>
            <person name="Rancon A."/>
            <person name="Drula E."/>
            <person name="Hage H."/>
            <person name="Chaduli D."/>
            <person name="Favel A."/>
            <person name="Grisel S."/>
            <person name="Henrissat B."/>
            <person name="Herpoel-Gimbert I."/>
            <person name="Ruiz-Duenas F.J."/>
            <person name="Chevret D."/>
            <person name="Hainaut M."/>
            <person name="Lin J."/>
            <person name="Wang M."/>
            <person name="Pangilinan J."/>
            <person name="Lipzen A."/>
            <person name="Lesage-Meessen L."/>
            <person name="Navarro D."/>
            <person name="Riley R."/>
            <person name="Grigoriev I.V."/>
            <person name="Zhou S."/>
            <person name="Raouche S."/>
            <person name="Rosso M.N."/>
        </authorList>
    </citation>
    <scope>NUCLEOTIDE SEQUENCE [LARGE SCALE GENOMIC DNA]</scope>
    <source>
        <strain evidence="1 2">BRFM 1820</strain>
    </source>
</reference>
<feature type="non-terminal residue" evidence="1">
    <location>
        <position position="1"/>
    </location>
</feature>
<protein>
    <submittedName>
        <fullName evidence="1">Uncharacterized protein</fullName>
    </submittedName>
</protein>
<dbReference type="EMBL" id="KZ857419">
    <property type="protein sequence ID" value="RDX47315.1"/>
    <property type="molecule type" value="Genomic_DNA"/>
</dbReference>
<evidence type="ECO:0000313" key="2">
    <source>
        <dbReference type="Proteomes" id="UP000256964"/>
    </source>
</evidence>
<accession>A0A371D463</accession>
<proteinExistence type="predicted"/>
<gene>
    <name evidence="1" type="ORF">OH76DRAFT_1312056</name>
</gene>
<keyword evidence="2" id="KW-1185">Reference proteome</keyword>